<evidence type="ECO:0000313" key="2">
    <source>
        <dbReference type="Proteomes" id="UP000507470"/>
    </source>
</evidence>
<dbReference type="AlphaFoldDB" id="A0A6J8E6H3"/>
<reference evidence="1 2" key="1">
    <citation type="submission" date="2020-06" db="EMBL/GenBank/DDBJ databases">
        <authorList>
            <person name="Li R."/>
            <person name="Bekaert M."/>
        </authorList>
    </citation>
    <scope>NUCLEOTIDE SEQUENCE [LARGE SCALE GENOMIC DNA]</scope>
    <source>
        <strain evidence="2">wild</strain>
    </source>
</reference>
<evidence type="ECO:0000313" key="1">
    <source>
        <dbReference type="EMBL" id="CAC5415957.1"/>
    </source>
</evidence>
<proteinExistence type="predicted"/>
<gene>
    <name evidence="1" type="ORF">MCOR_48606</name>
</gene>
<organism evidence="1 2">
    <name type="scientific">Mytilus coruscus</name>
    <name type="common">Sea mussel</name>
    <dbReference type="NCBI Taxonomy" id="42192"/>
    <lineage>
        <taxon>Eukaryota</taxon>
        <taxon>Metazoa</taxon>
        <taxon>Spiralia</taxon>
        <taxon>Lophotrochozoa</taxon>
        <taxon>Mollusca</taxon>
        <taxon>Bivalvia</taxon>
        <taxon>Autobranchia</taxon>
        <taxon>Pteriomorphia</taxon>
        <taxon>Mytilida</taxon>
        <taxon>Mytiloidea</taxon>
        <taxon>Mytilidae</taxon>
        <taxon>Mytilinae</taxon>
        <taxon>Mytilus</taxon>
    </lineage>
</organism>
<dbReference type="Proteomes" id="UP000507470">
    <property type="component" value="Unassembled WGS sequence"/>
</dbReference>
<sequence length="163" mass="19146">MDTAETADHSKQREHTMTEKGLELFHTTMDKHIQTLKRVSSKIDEHCVKITSGQMDNDTLDLLKQSLEKYTKKSDDYISFLTHTKTAEATSELEEHTKFREDFVYKVEGLIRSSIAETTGFDLNLHSKNLLLNLRRKLQRNHYPKLLLDQVTVQYCDKRQRFL</sequence>
<protein>
    <submittedName>
        <fullName evidence="1">Uncharacterized protein</fullName>
    </submittedName>
</protein>
<dbReference type="EMBL" id="CACVKT020008523">
    <property type="protein sequence ID" value="CAC5415957.1"/>
    <property type="molecule type" value="Genomic_DNA"/>
</dbReference>
<accession>A0A6J8E6H3</accession>
<name>A0A6J8E6H3_MYTCO</name>
<keyword evidence="2" id="KW-1185">Reference proteome</keyword>